<dbReference type="Proteomes" id="UP000596660">
    <property type="component" value="Unplaced"/>
</dbReference>
<dbReference type="SUPFAM" id="SSF52047">
    <property type="entry name" value="RNI-like"/>
    <property type="match status" value="1"/>
</dbReference>
<dbReference type="InterPro" id="IPR032675">
    <property type="entry name" value="LRR_dom_sf"/>
</dbReference>
<keyword evidence="3" id="KW-1185">Reference proteome</keyword>
<gene>
    <name evidence="2" type="primary">LOC110705729</name>
</gene>
<evidence type="ECO:0000259" key="1">
    <source>
        <dbReference type="Pfam" id="PF24758"/>
    </source>
</evidence>
<sequence>MAVVSSVLSSAEQVPSDLPVDRLSSLPSNILDIILGKLSITEAARTCVLAKDWQYKWLCISDFSIDYELISPASGAANRWNALACIINRFLLHHSLSIRKFYLKAYCRPRYSAIYPWLQHLLTRDVEVLSIEELGYKQNFEMPSYLFLFEKLQCLFLKRCALQFPSTCRGFNSLRELSFCNVLINDDELHRLILECPLLVKLKLFEMSRLEHLRISSPLLEELEIDNTIGDIMIKDSACLVSVCISDNSYSDRMMQNWRSVTCSLSSLDILQTLVLFRNFIEILAADYALETYPLRNDTLSCLSLFNLRFETLNVFRVCLSLLSSCSNIKSFQFTVEAAKGPKLITAFLMENHGRFSFPQLDSILVTSPAGMGCTVNFLEFLCAHSPNLKALTIKKGGKHEMNATRVSNVLSRLTKLSPQASIQYQP</sequence>
<name>A0A803LC48_CHEQI</name>
<dbReference type="KEGG" id="cqi:110705729"/>
<organism evidence="2 3">
    <name type="scientific">Chenopodium quinoa</name>
    <name type="common">Quinoa</name>
    <dbReference type="NCBI Taxonomy" id="63459"/>
    <lineage>
        <taxon>Eukaryota</taxon>
        <taxon>Viridiplantae</taxon>
        <taxon>Streptophyta</taxon>
        <taxon>Embryophyta</taxon>
        <taxon>Tracheophyta</taxon>
        <taxon>Spermatophyta</taxon>
        <taxon>Magnoliopsida</taxon>
        <taxon>eudicotyledons</taxon>
        <taxon>Gunneridae</taxon>
        <taxon>Pentapetalae</taxon>
        <taxon>Caryophyllales</taxon>
        <taxon>Chenopodiaceae</taxon>
        <taxon>Chenopodioideae</taxon>
        <taxon>Atripliceae</taxon>
        <taxon>Chenopodium</taxon>
    </lineage>
</organism>
<reference evidence="2" key="1">
    <citation type="journal article" date="2017" name="Nature">
        <title>The genome of Chenopodium quinoa.</title>
        <authorList>
            <person name="Jarvis D.E."/>
            <person name="Ho Y.S."/>
            <person name="Lightfoot D.J."/>
            <person name="Schmoeckel S.M."/>
            <person name="Li B."/>
            <person name="Borm T.J.A."/>
            <person name="Ohyanagi H."/>
            <person name="Mineta K."/>
            <person name="Michell C.T."/>
            <person name="Saber N."/>
            <person name="Kharbatia N.M."/>
            <person name="Rupper R.R."/>
            <person name="Sharp A.R."/>
            <person name="Dally N."/>
            <person name="Boughton B.A."/>
            <person name="Woo Y.H."/>
            <person name="Gao G."/>
            <person name="Schijlen E.G.W.M."/>
            <person name="Guo X."/>
            <person name="Momin A.A."/>
            <person name="Negrao S."/>
            <person name="Al-Babili S."/>
            <person name="Gehring C."/>
            <person name="Roessner U."/>
            <person name="Jung C."/>
            <person name="Murphy K."/>
            <person name="Arold S.T."/>
            <person name="Gojobori T."/>
            <person name="van der Linden C.G."/>
            <person name="van Loo E.N."/>
            <person name="Jellen E.N."/>
            <person name="Maughan P.J."/>
            <person name="Tester M."/>
        </authorList>
    </citation>
    <scope>NUCLEOTIDE SEQUENCE [LARGE SCALE GENOMIC DNA]</scope>
    <source>
        <strain evidence="2">cv. PI 614886</strain>
    </source>
</reference>
<reference evidence="2" key="2">
    <citation type="submission" date="2021-03" db="UniProtKB">
        <authorList>
            <consortium name="EnsemblPlants"/>
        </authorList>
    </citation>
    <scope>IDENTIFICATION</scope>
</reference>
<dbReference type="EnsemblPlants" id="AUR62009437-RA">
    <property type="protein sequence ID" value="AUR62009437-RA:cds"/>
    <property type="gene ID" value="AUR62009437"/>
</dbReference>
<accession>A0A803LC48</accession>
<dbReference type="PANTHER" id="PTHR31639:SF95">
    <property type="entry name" value="FBD DOMAIN-CONTAINING PROTEIN"/>
    <property type="match status" value="1"/>
</dbReference>
<dbReference type="RefSeq" id="XP_021739337.1">
    <property type="nucleotide sequence ID" value="XM_021883645.1"/>
</dbReference>
<proteinExistence type="predicted"/>
<dbReference type="AlphaFoldDB" id="A0A803LC48"/>
<dbReference type="GeneID" id="110705729"/>
<dbReference type="PANTHER" id="PTHR31639">
    <property type="entry name" value="F-BOX PROTEIN-LIKE"/>
    <property type="match status" value="1"/>
</dbReference>
<evidence type="ECO:0000313" key="3">
    <source>
        <dbReference type="Proteomes" id="UP000596660"/>
    </source>
</evidence>
<dbReference type="InterPro" id="IPR055411">
    <property type="entry name" value="LRR_FXL15/At3g58940/PEG3-like"/>
</dbReference>
<evidence type="ECO:0000313" key="2">
    <source>
        <dbReference type="EnsemblPlants" id="AUR62009437-RA:cds"/>
    </source>
</evidence>
<dbReference type="Gene3D" id="3.80.10.10">
    <property type="entry name" value="Ribonuclease Inhibitor"/>
    <property type="match status" value="1"/>
</dbReference>
<protein>
    <recommendedName>
        <fullName evidence="1">F-box/LRR-repeat protein 15/At3g58940/PEG3-like LRR domain-containing protein</fullName>
    </recommendedName>
</protein>
<dbReference type="Pfam" id="PF24758">
    <property type="entry name" value="LRR_At5g56370"/>
    <property type="match status" value="1"/>
</dbReference>
<dbReference type="Gramene" id="AUR62009437-RA">
    <property type="protein sequence ID" value="AUR62009437-RA:cds"/>
    <property type="gene ID" value="AUR62009437"/>
</dbReference>
<dbReference type="OrthoDB" id="629734at2759"/>
<feature type="domain" description="F-box/LRR-repeat protein 15/At3g58940/PEG3-like LRR" evidence="1">
    <location>
        <begin position="117"/>
        <end position="254"/>
    </location>
</feature>